<gene>
    <name evidence="8" type="primary">LOC105843462</name>
</gene>
<dbReference type="InterPro" id="IPR020454">
    <property type="entry name" value="DAG/PE-bd"/>
</dbReference>
<feature type="domain" description="Phorbol-ester/DAG-type" evidence="6">
    <location>
        <begin position="154"/>
        <end position="204"/>
    </location>
</feature>
<dbReference type="Gene3D" id="3.30.505.10">
    <property type="entry name" value="SH2 domain"/>
    <property type="match status" value="1"/>
</dbReference>
<evidence type="ECO:0000256" key="4">
    <source>
        <dbReference type="PROSITE-ProRule" id="PRU00191"/>
    </source>
</evidence>
<feature type="domain" description="SH2" evidence="5">
    <location>
        <begin position="49"/>
        <end position="129"/>
    </location>
</feature>
<dbReference type="RefSeq" id="XP_065649035.1">
    <property type="nucleotide sequence ID" value="XM_065792963.1"/>
</dbReference>
<reference evidence="8" key="1">
    <citation type="submission" date="2025-08" db="UniProtKB">
        <authorList>
            <consortium name="RefSeq"/>
        </authorList>
    </citation>
    <scope>IDENTIFICATION</scope>
</reference>
<dbReference type="Pfam" id="PF00130">
    <property type="entry name" value="C1_1"/>
    <property type="match status" value="1"/>
</dbReference>
<keyword evidence="1" id="KW-0343">GTPase activation</keyword>
<evidence type="ECO:0000256" key="2">
    <source>
        <dbReference type="ARBA" id="ARBA00022723"/>
    </source>
</evidence>
<dbReference type="InterPro" id="IPR051854">
    <property type="entry name" value="Rho-type_GAP"/>
</dbReference>
<organism evidence="7 8">
    <name type="scientific">Hydra vulgaris</name>
    <name type="common">Hydra</name>
    <name type="synonym">Hydra attenuata</name>
    <dbReference type="NCBI Taxonomy" id="6087"/>
    <lineage>
        <taxon>Eukaryota</taxon>
        <taxon>Metazoa</taxon>
        <taxon>Cnidaria</taxon>
        <taxon>Hydrozoa</taxon>
        <taxon>Hydroidolina</taxon>
        <taxon>Anthoathecata</taxon>
        <taxon>Aplanulata</taxon>
        <taxon>Hydridae</taxon>
        <taxon>Hydra</taxon>
    </lineage>
</organism>
<dbReference type="GeneID" id="105843462"/>
<dbReference type="PRINTS" id="PR00008">
    <property type="entry name" value="DAGPEDOMAIN"/>
</dbReference>
<dbReference type="InterPro" id="IPR000980">
    <property type="entry name" value="SH2"/>
</dbReference>
<dbReference type="PROSITE" id="PS50001">
    <property type="entry name" value="SH2"/>
    <property type="match status" value="1"/>
</dbReference>
<name>A0ABM4BJ68_HYDVU</name>
<dbReference type="SUPFAM" id="SSF57889">
    <property type="entry name" value="Cysteine-rich domain"/>
    <property type="match status" value="1"/>
</dbReference>
<accession>A0ABM4BJ68</accession>
<evidence type="ECO:0000256" key="1">
    <source>
        <dbReference type="ARBA" id="ARBA00022468"/>
    </source>
</evidence>
<dbReference type="PROSITE" id="PS50081">
    <property type="entry name" value="ZF_DAG_PE_2"/>
    <property type="match status" value="1"/>
</dbReference>
<keyword evidence="2" id="KW-0479">Metal-binding</keyword>
<evidence type="ECO:0000313" key="7">
    <source>
        <dbReference type="Proteomes" id="UP001652625"/>
    </source>
</evidence>
<proteinExistence type="predicted"/>
<dbReference type="CDD" id="cd20806">
    <property type="entry name" value="C1_CHN"/>
    <property type="match status" value="1"/>
</dbReference>
<evidence type="ECO:0000259" key="6">
    <source>
        <dbReference type="PROSITE" id="PS50081"/>
    </source>
</evidence>
<dbReference type="Pfam" id="PF00017">
    <property type="entry name" value="SH2"/>
    <property type="match status" value="1"/>
</dbReference>
<dbReference type="SMART" id="SM00109">
    <property type="entry name" value="C1"/>
    <property type="match status" value="1"/>
</dbReference>
<keyword evidence="7" id="KW-1185">Reference proteome</keyword>
<dbReference type="InterPro" id="IPR002219">
    <property type="entry name" value="PKC_DAG/PE"/>
</dbReference>
<keyword evidence="3" id="KW-0862">Zinc</keyword>
<dbReference type="PANTHER" id="PTHR46075:SF5">
    <property type="entry name" value="PHOSPHATIDYLINOSITOL 3-KINASE REGULATORY SUBUNIT ALPHA"/>
    <property type="match status" value="1"/>
</dbReference>
<dbReference type="PANTHER" id="PTHR46075">
    <property type="entry name" value="CHIMERIN FAMILY MEMBER"/>
    <property type="match status" value="1"/>
</dbReference>
<keyword evidence="4" id="KW-0727">SH2 domain</keyword>
<evidence type="ECO:0000259" key="5">
    <source>
        <dbReference type="PROSITE" id="PS50001"/>
    </source>
</evidence>
<protein>
    <submittedName>
        <fullName evidence="8">Uncharacterized protein LOC105843462</fullName>
    </submittedName>
</protein>
<evidence type="ECO:0000256" key="3">
    <source>
        <dbReference type="ARBA" id="ARBA00022833"/>
    </source>
</evidence>
<dbReference type="PROSITE" id="PS00479">
    <property type="entry name" value="ZF_DAG_PE_1"/>
    <property type="match status" value="1"/>
</dbReference>
<evidence type="ECO:0000313" key="8">
    <source>
        <dbReference type="RefSeq" id="XP_065649035.1"/>
    </source>
</evidence>
<dbReference type="Gene3D" id="3.30.60.20">
    <property type="match status" value="1"/>
</dbReference>
<dbReference type="Proteomes" id="UP001652625">
    <property type="component" value="Chromosome 03"/>
</dbReference>
<dbReference type="SMART" id="SM00252">
    <property type="entry name" value="SH2"/>
    <property type="match status" value="1"/>
</dbReference>
<dbReference type="InterPro" id="IPR046349">
    <property type="entry name" value="C1-like_sf"/>
</dbReference>
<dbReference type="InterPro" id="IPR036860">
    <property type="entry name" value="SH2_dom_sf"/>
</dbReference>
<sequence length="430" mass="49967">MNRSESKVNDISKQNSNDYLNVMILRLQESAKLEPIKVACTVTPLGKPWYFGEEFHGKLSKEEEKKILEGKVGRYLVRECLSNSRAHEYTLAFNFNKNIHHMKLIFNPTTNKFKVETGNKEFSNVLDLVTDILELLSNLNKSSISDKKEPYCKPHSFKMVSYKYPRWCDNCHQFLWGFFHQGLKCEDCDMNVHKTCQDNASLPCSKVVVSNRKISISPNYDKSSEKNPRNEAIDIKRPYYNDCKYFGQCSRFLSAFNIRDTFVSLENKLTRCFCVNCIEKANLGSKGNEKYKQFLNWTKFQLKQQKEGLKSWEVGYFPIKPQCISDMLSSCYNNQITDNGFDLIVAPSLANTVKDMEKENWSYQFRNTTSDTFLYAQTVMEVLLAPNSFQAVFLSTTFDNESEQHWRIQDKKSVFPVSVLVKIFDKECLS</sequence>
<dbReference type="SUPFAM" id="SSF55550">
    <property type="entry name" value="SH2 domain"/>
    <property type="match status" value="1"/>
</dbReference>